<dbReference type="SMART" id="SM00283">
    <property type="entry name" value="MA"/>
    <property type="match status" value="1"/>
</dbReference>
<feature type="domain" description="Methyl-accepting transducer" evidence="7">
    <location>
        <begin position="314"/>
        <end position="529"/>
    </location>
</feature>
<dbReference type="CDD" id="cd06225">
    <property type="entry name" value="HAMP"/>
    <property type="match status" value="1"/>
</dbReference>
<keyword evidence="6" id="KW-0472">Membrane</keyword>
<dbReference type="RefSeq" id="WP_136771518.1">
    <property type="nucleotide sequence ID" value="NZ_CP156074.1"/>
</dbReference>
<keyword evidence="6" id="KW-0812">Transmembrane</keyword>
<dbReference type="Pfam" id="PF00672">
    <property type="entry name" value="HAMP"/>
    <property type="match status" value="1"/>
</dbReference>
<dbReference type="GO" id="GO:0007165">
    <property type="term" value="P:signal transduction"/>
    <property type="evidence" value="ECO:0007669"/>
    <property type="project" value="UniProtKB-KW"/>
</dbReference>
<feature type="transmembrane region" description="Helical" evidence="6">
    <location>
        <begin position="195"/>
        <end position="216"/>
    </location>
</feature>
<comment type="subcellular location">
    <subcellularLocation>
        <location evidence="1">Membrane</location>
    </subcellularLocation>
</comment>
<evidence type="ECO:0000256" key="2">
    <source>
        <dbReference type="ARBA" id="ARBA00022500"/>
    </source>
</evidence>
<name>A0A4U0QC70_9NEIS</name>
<organism evidence="9 10">
    <name type="scientific">Chitiniphilus eburneus</name>
    <dbReference type="NCBI Taxonomy" id="2571148"/>
    <lineage>
        <taxon>Bacteria</taxon>
        <taxon>Pseudomonadati</taxon>
        <taxon>Pseudomonadota</taxon>
        <taxon>Betaproteobacteria</taxon>
        <taxon>Neisseriales</taxon>
        <taxon>Chitinibacteraceae</taxon>
        <taxon>Chitiniphilus</taxon>
    </lineage>
</organism>
<evidence type="ECO:0000256" key="6">
    <source>
        <dbReference type="SAM" id="Phobius"/>
    </source>
</evidence>
<dbReference type="InterPro" id="IPR003660">
    <property type="entry name" value="HAMP_dom"/>
</dbReference>
<dbReference type="Proteomes" id="UP000310016">
    <property type="component" value="Unassembled WGS sequence"/>
</dbReference>
<accession>A0A4U0QC70</accession>
<gene>
    <name evidence="9" type="ORF">FAZ21_01580</name>
</gene>
<feature type="region of interest" description="Disordered" evidence="5">
    <location>
        <begin position="330"/>
        <end position="350"/>
    </location>
</feature>
<dbReference type="AlphaFoldDB" id="A0A4U0QC70"/>
<evidence type="ECO:0000256" key="5">
    <source>
        <dbReference type="SAM" id="MobiDB-lite"/>
    </source>
</evidence>
<dbReference type="InterPro" id="IPR051310">
    <property type="entry name" value="MCP_chemotaxis"/>
</dbReference>
<dbReference type="InterPro" id="IPR024478">
    <property type="entry name" value="HlyB_4HB_MCP"/>
</dbReference>
<dbReference type="SUPFAM" id="SSF58104">
    <property type="entry name" value="Methyl-accepting chemotaxis protein (MCP) signaling domain"/>
    <property type="match status" value="1"/>
</dbReference>
<dbReference type="InterPro" id="IPR004089">
    <property type="entry name" value="MCPsignal_dom"/>
</dbReference>
<dbReference type="PROSITE" id="PS50111">
    <property type="entry name" value="CHEMOTAXIS_TRANSDUC_2"/>
    <property type="match status" value="1"/>
</dbReference>
<keyword evidence="4" id="KW-0807">Transducer</keyword>
<dbReference type="PROSITE" id="PS50885">
    <property type="entry name" value="HAMP"/>
    <property type="match status" value="1"/>
</dbReference>
<evidence type="ECO:0000256" key="4">
    <source>
        <dbReference type="PROSITE-ProRule" id="PRU00284"/>
    </source>
</evidence>
<dbReference type="EMBL" id="SUMF01000001">
    <property type="protein sequence ID" value="TJZ79003.1"/>
    <property type="molecule type" value="Genomic_DNA"/>
</dbReference>
<evidence type="ECO:0000313" key="9">
    <source>
        <dbReference type="EMBL" id="TJZ79003.1"/>
    </source>
</evidence>
<dbReference type="PRINTS" id="PR00260">
    <property type="entry name" value="CHEMTRNSDUCR"/>
</dbReference>
<keyword evidence="2" id="KW-0145">Chemotaxis</keyword>
<dbReference type="InterPro" id="IPR004090">
    <property type="entry name" value="Chemotax_Me-accpt_rcpt"/>
</dbReference>
<dbReference type="PANTHER" id="PTHR43531:SF11">
    <property type="entry name" value="METHYL-ACCEPTING CHEMOTAXIS PROTEIN 3"/>
    <property type="match status" value="1"/>
</dbReference>
<sequence length="583" mass="62689">MGWFMRLKLGVKLLCAFLIAAMLTLGVGWWGLKNMDEVGANARNVYRNNLLGISYLAQANVSIVVHGRATVRLLSQMDNPQLFNESVQRGEHYLADFEKNWALYLNTRANEQEEAMRDEFKSLLQPYLQQTQRAIDLMRAGQREEATVLVNGSLREAIERVDRTLRALSAHNQKQAALANQHSETQLAEARRTTLITIGGALLLSLVMGLALTRLITRQVGGEPDEAVKVMGRVAEGDLSLNVKVREGDTTSMLASIAQMIEHLRQSAQVLQQVARGDLTVQVPVKPGDTISMLYHIREMVARLNSVISDVNTAAGSLASASEEISASAQGLSQNASEQAANVEETSSAVEEITSTVAQNSENARVTDGMASQSAGDAGQGGEAVRQTVAAMRQIASKIGIIDDIAYQTNLLALNAAIEAARAGEHGKGFAVVAAEVRKLAERSQVAASEIITVADESVSLSERAGHLLDQMVPSIRKTADLVQEISAASREQAGGLEQINAAIGQLAQTTQINASAAEELSSTAEEMSAQAAQLQELIGFFRVPVSGRAQKRRSPAKSVAPMARAAQQDDEGEIDDLAFGHF</sequence>
<protein>
    <submittedName>
        <fullName evidence="9">Methyl-accepting chemotaxis protein</fullName>
    </submittedName>
</protein>
<dbReference type="GO" id="GO:0004888">
    <property type="term" value="F:transmembrane signaling receptor activity"/>
    <property type="evidence" value="ECO:0007669"/>
    <property type="project" value="InterPro"/>
</dbReference>
<dbReference type="PANTHER" id="PTHR43531">
    <property type="entry name" value="PROTEIN ICFG"/>
    <property type="match status" value="1"/>
</dbReference>
<dbReference type="GO" id="GO:0005886">
    <property type="term" value="C:plasma membrane"/>
    <property type="evidence" value="ECO:0007669"/>
    <property type="project" value="TreeGrafter"/>
</dbReference>
<dbReference type="GO" id="GO:0006935">
    <property type="term" value="P:chemotaxis"/>
    <property type="evidence" value="ECO:0007669"/>
    <property type="project" value="UniProtKB-KW"/>
</dbReference>
<dbReference type="FunFam" id="1.10.287.950:FF:000001">
    <property type="entry name" value="Methyl-accepting chemotaxis sensory transducer"/>
    <property type="match status" value="1"/>
</dbReference>
<proteinExistence type="inferred from homology"/>
<evidence type="ECO:0000256" key="1">
    <source>
        <dbReference type="ARBA" id="ARBA00004370"/>
    </source>
</evidence>
<dbReference type="OrthoDB" id="8899037at2"/>
<dbReference type="Gene3D" id="1.10.287.950">
    <property type="entry name" value="Methyl-accepting chemotaxis protein"/>
    <property type="match status" value="1"/>
</dbReference>
<keyword evidence="10" id="KW-1185">Reference proteome</keyword>
<feature type="transmembrane region" description="Helical" evidence="6">
    <location>
        <begin position="12"/>
        <end position="32"/>
    </location>
</feature>
<comment type="similarity">
    <text evidence="3">Belongs to the methyl-accepting chemotaxis (MCP) protein family.</text>
</comment>
<evidence type="ECO:0000313" key="10">
    <source>
        <dbReference type="Proteomes" id="UP000310016"/>
    </source>
</evidence>
<evidence type="ECO:0000259" key="7">
    <source>
        <dbReference type="PROSITE" id="PS50111"/>
    </source>
</evidence>
<evidence type="ECO:0000256" key="3">
    <source>
        <dbReference type="ARBA" id="ARBA00029447"/>
    </source>
</evidence>
<dbReference type="Gene3D" id="6.10.340.10">
    <property type="match status" value="1"/>
</dbReference>
<reference evidence="9 10" key="1">
    <citation type="submission" date="2019-04" db="EMBL/GenBank/DDBJ databases">
        <title>Chitiniphilus eburnea sp. nov., a novel chitinolytic bacterium isolated from aquaculture sludge.</title>
        <authorList>
            <person name="Sheng M."/>
        </authorList>
    </citation>
    <scope>NUCLEOTIDE SEQUENCE [LARGE SCALE GENOMIC DNA]</scope>
    <source>
        <strain evidence="9 10">HX-2-15</strain>
    </source>
</reference>
<feature type="domain" description="HAMP" evidence="8">
    <location>
        <begin position="258"/>
        <end position="309"/>
    </location>
</feature>
<comment type="caution">
    <text evidence="9">The sequence shown here is derived from an EMBL/GenBank/DDBJ whole genome shotgun (WGS) entry which is preliminary data.</text>
</comment>
<feature type="region of interest" description="Disordered" evidence="5">
    <location>
        <begin position="552"/>
        <end position="576"/>
    </location>
</feature>
<dbReference type="Pfam" id="PF12729">
    <property type="entry name" value="4HB_MCP_1"/>
    <property type="match status" value="1"/>
</dbReference>
<evidence type="ECO:0000259" key="8">
    <source>
        <dbReference type="PROSITE" id="PS50885"/>
    </source>
</evidence>
<dbReference type="Pfam" id="PF00015">
    <property type="entry name" value="MCPsignal"/>
    <property type="match status" value="1"/>
</dbReference>
<keyword evidence="6" id="KW-1133">Transmembrane helix</keyword>